<dbReference type="SUPFAM" id="SSF100950">
    <property type="entry name" value="NagB/RpiA/CoA transferase-like"/>
    <property type="match status" value="1"/>
</dbReference>
<dbReference type="NCBIfam" id="TIGR02727">
    <property type="entry name" value="MTHFS_bact"/>
    <property type="match status" value="1"/>
</dbReference>
<comment type="caution">
    <text evidence="7">The sequence shown here is derived from an EMBL/GenBank/DDBJ whole genome shotgun (WGS) entry which is preliminary data.</text>
</comment>
<evidence type="ECO:0000256" key="2">
    <source>
        <dbReference type="ARBA" id="ARBA00022741"/>
    </source>
</evidence>
<dbReference type="EMBL" id="RFFI01000166">
    <property type="protein sequence ID" value="RMI03583.1"/>
    <property type="molecule type" value="Genomic_DNA"/>
</dbReference>
<evidence type="ECO:0000256" key="4">
    <source>
        <dbReference type="PIRSR" id="PIRSR006806-1"/>
    </source>
</evidence>
<feature type="binding site" evidence="4">
    <location>
        <begin position="21"/>
        <end position="25"/>
    </location>
    <ligand>
        <name>ATP</name>
        <dbReference type="ChEBI" id="CHEBI:30616"/>
    </ligand>
</feature>
<dbReference type="EC" id="6.3.3.2" evidence="5"/>
<proteinExistence type="inferred from homology"/>
<dbReference type="GO" id="GO:0009396">
    <property type="term" value="P:folic acid-containing compound biosynthetic process"/>
    <property type="evidence" value="ECO:0007669"/>
    <property type="project" value="TreeGrafter"/>
</dbReference>
<dbReference type="GO" id="GO:0035999">
    <property type="term" value="P:tetrahydrofolate interconversion"/>
    <property type="evidence" value="ECO:0007669"/>
    <property type="project" value="TreeGrafter"/>
</dbReference>
<evidence type="ECO:0000256" key="3">
    <source>
        <dbReference type="ARBA" id="ARBA00022840"/>
    </source>
</evidence>
<evidence type="ECO:0000256" key="6">
    <source>
        <dbReference type="SAM" id="MobiDB-lite"/>
    </source>
</evidence>
<comment type="cofactor">
    <cofactor evidence="5">
        <name>Mg(2+)</name>
        <dbReference type="ChEBI" id="CHEBI:18420"/>
    </cofactor>
</comment>
<comment type="similarity">
    <text evidence="1 5">Belongs to the 5-formyltetrahydrofolate cyclo-ligase family.</text>
</comment>
<evidence type="ECO:0000256" key="1">
    <source>
        <dbReference type="ARBA" id="ARBA00010638"/>
    </source>
</evidence>
<dbReference type="RefSeq" id="WP_122151189.1">
    <property type="nucleotide sequence ID" value="NZ_RFFI01000166.1"/>
</dbReference>
<protein>
    <recommendedName>
        <fullName evidence="5">5-formyltetrahydrofolate cyclo-ligase</fullName>
        <ecNumber evidence="5">6.3.3.2</ecNumber>
    </recommendedName>
</protein>
<evidence type="ECO:0000256" key="5">
    <source>
        <dbReference type="RuleBase" id="RU361279"/>
    </source>
</evidence>
<dbReference type="GO" id="GO:0046872">
    <property type="term" value="F:metal ion binding"/>
    <property type="evidence" value="ECO:0007669"/>
    <property type="project" value="UniProtKB-KW"/>
</dbReference>
<dbReference type="InterPro" id="IPR002698">
    <property type="entry name" value="FTHF_cligase"/>
</dbReference>
<sequence length="212" mass="22551">MSAAAQPYPHVSDGSATTEVKDEFRALLREARRARSPRRRAEAAAALVDVVETVPALADATTVAAYSARPTEPDTGPLLDALAARGVEVLLPVLGAGLQREWARYAGRHDLQQRAPGRPPEPSTPSLGAEGLAEADVIVAPALAVDTTGTRLGQGGGWYDRALAHARPGTPVIALVFAEELYDAAHLPLPREAHDRPVDMVATPDRWLRLGR</sequence>
<organism evidence="7 8">
    <name type="scientific">Cellulomonas triticagri</name>
    <dbReference type="NCBI Taxonomy" id="2483352"/>
    <lineage>
        <taxon>Bacteria</taxon>
        <taxon>Bacillati</taxon>
        <taxon>Actinomycetota</taxon>
        <taxon>Actinomycetes</taxon>
        <taxon>Micrococcales</taxon>
        <taxon>Cellulomonadaceae</taxon>
        <taxon>Cellulomonas</taxon>
    </lineage>
</organism>
<dbReference type="Proteomes" id="UP000269289">
    <property type="component" value="Unassembled WGS sequence"/>
</dbReference>
<dbReference type="PANTHER" id="PTHR23407">
    <property type="entry name" value="ATPASE INHIBITOR/5-FORMYLTETRAHYDROFOLATE CYCLO-LIGASE"/>
    <property type="match status" value="1"/>
</dbReference>
<comment type="catalytic activity">
    <reaction evidence="5">
        <text>(6S)-5-formyl-5,6,7,8-tetrahydrofolate + ATP = (6R)-5,10-methenyltetrahydrofolate + ADP + phosphate</text>
        <dbReference type="Rhea" id="RHEA:10488"/>
        <dbReference type="ChEBI" id="CHEBI:30616"/>
        <dbReference type="ChEBI" id="CHEBI:43474"/>
        <dbReference type="ChEBI" id="CHEBI:57455"/>
        <dbReference type="ChEBI" id="CHEBI:57457"/>
        <dbReference type="ChEBI" id="CHEBI:456216"/>
        <dbReference type="EC" id="6.3.3.2"/>
    </reaction>
</comment>
<feature type="region of interest" description="Disordered" evidence="6">
    <location>
        <begin position="1"/>
        <end position="20"/>
    </location>
</feature>
<dbReference type="PANTHER" id="PTHR23407:SF1">
    <property type="entry name" value="5-FORMYLTETRAHYDROFOLATE CYCLO-LIGASE"/>
    <property type="match status" value="1"/>
</dbReference>
<keyword evidence="2 4" id="KW-0547">Nucleotide-binding</keyword>
<name>A0A3M2IW94_9CELL</name>
<keyword evidence="8" id="KW-1185">Reference proteome</keyword>
<dbReference type="Gene3D" id="3.40.50.10420">
    <property type="entry name" value="NagB/RpiA/CoA transferase-like"/>
    <property type="match status" value="1"/>
</dbReference>
<dbReference type="PIRSF" id="PIRSF006806">
    <property type="entry name" value="FTHF_cligase"/>
    <property type="match status" value="1"/>
</dbReference>
<evidence type="ECO:0000313" key="8">
    <source>
        <dbReference type="Proteomes" id="UP000269289"/>
    </source>
</evidence>
<feature type="binding site" evidence="4">
    <location>
        <begin position="151"/>
        <end position="159"/>
    </location>
    <ligand>
        <name>ATP</name>
        <dbReference type="ChEBI" id="CHEBI:30616"/>
    </ligand>
</feature>
<dbReference type="InterPro" id="IPR037171">
    <property type="entry name" value="NagB/RpiA_transferase-like"/>
</dbReference>
<keyword evidence="5" id="KW-0479">Metal-binding</keyword>
<keyword evidence="5" id="KW-0460">Magnesium</keyword>
<reference evidence="7 8" key="1">
    <citation type="submission" date="2018-10" db="EMBL/GenBank/DDBJ databases">
        <title>Isolation, diversity and antifungal activity of actinobacteria from wheat.</title>
        <authorList>
            <person name="Han C."/>
        </authorList>
    </citation>
    <scope>NUCLEOTIDE SEQUENCE [LARGE SCALE GENOMIC DNA]</scope>
    <source>
        <strain evidence="7 8">NEAU-YY56</strain>
    </source>
</reference>
<dbReference type="GO" id="GO:0030272">
    <property type="term" value="F:5-formyltetrahydrofolate cyclo-ligase activity"/>
    <property type="evidence" value="ECO:0007669"/>
    <property type="project" value="UniProtKB-EC"/>
</dbReference>
<dbReference type="OrthoDB" id="3242798at2"/>
<dbReference type="AlphaFoldDB" id="A0A3M2IW94"/>
<feature type="binding site" evidence="4">
    <location>
        <position position="72"/>
    </location>
    <ligand>
        <name>substrate</name>
    </ligand>
</feature>
<gene>
    <name evidence="7" type="ORF">EBM89_19090</name>
</gene>
<evidence type="ECO:0000313" key="7">
    <source>
        <dbReference type="EMBL" id="RMI03583.1"/>
    </source>
</evidence>
<dbReference type="InterPro" id="IPR024185">
    <property type="entry name" value="FTHF_cligase-like_sf"/>
</dbReference>
<dbReference type="Pfam" id="PF01812">
    <property type="entry name" value="5-FTHF_cyc-lig"/>
    <property type="match status" value="1"/>
</dbReference>
<keyword evidence="7" id="KW-0436">Ligase</keyword>
<dbReference type="GO" id="GO:0005524">
    <property type="term" value="F:ATP binding"/>
    <property type="evidence" value="ECO:0007669"/>
    <property type="project" value="UniProtKB-KW"/>
</dbReference>
<accession>A0A3M2IW94</accession>
<keyword evidence="3 4" id="KW-0067">ATP-binding</keyword>